<dbReference type="EMBL" id="DMZY01000122">
    <property type="protein sequence ID" value="HAV92351.1"/>
    <property type="molecule type" value="Genomic_DNA"/>
</dbReference>
<dbReference type="PANTHER" id="PTHR33121">
    <property type="entry name" value="CYCLIC DI-GMP PHOSPHODIESTERASE PDEF"/>
    <property type="match status" value="1"/>
</dbReference>
<dbReference type="PANTHER" id="PTHR33121:SF76">
    <property type="entry name" value="SIGNALING PROTEIN"/>
    <property type="match status" value="1"/>
</dbReference>
<proteinExistence type="predicted"/>
<evidence type="ECO:0000313" key="3">
    <source>
        <dbReference type="Proteomes" id="UP000264062"/>
    </source>
</evidence>
<dbReference type="Pfam" id="PF00563">
    <property type="entry name" value="EAL"/>
    <property type="match status" value="1"/>
</dbReference>
<evidence type="ECO:0000259" key="1">
    <source>
        <dbReference type="PROSITE" id="PS50883"/>
    </source>
</evidence>
<evidence type="ECO:0000313" key="2">
    <source>
        <dbReference type="EMBL" id="HAV92351.1"/>
    </source>
</evidence>
<dbReference type="Proteomes" id="UP000264062">
    <property type="component" value="Unassembled WGS sequence"/>
</dbReference>
<name>A0A350H9Y5_UNCW3</name>
<dbReference type="Gene3D" id="3.20.20.450">
    <property type="entry name" value="EAL domain"/>
    <property type="match status" value="1"/>
</dbReference>
<dbReference type="SUPFAM" id="SSF141868">
    <property type="entry name" value="EAL domain-like"/>
    <property type="match status" value="1"/>
</dbReference>
<reference evidence="2 3" key="1">
    <citation type="journal article" date="2018" name="Nat. Biotechnol.">
        <title>A standardized bacterial taxonomy based on genome phylogeny substantially revises the tree of life.</title>
        <authorList>
            <person name="Parks D.H."/>
            <person name="Chuvochina M."/>
            <person name="Waite D.W."/>
            <person name="Rinke C."/>
            <person name="Skarshewski A."/>
            <person name="Chaumeil P.A."/>
            <person name="Hugenholtz P."/>
        </authorList>
    </citation>
    <scope>NUCLEOTIDE SEQUENCE [LARGE SCALE GENOMIC DNA]</scope>
    <source>
        <strain evidence="2">UBA9956</strain>
    </source>
</reference>
<accession>A0A350H9Y5</accession>
<dbReference type="AlphaFoldDB" id="A0A350H9Y5"/>
<dbReference type="SMART" id="SM00052">
    <property type="entry name" value="EAL"/>
    <property type="match status" value="1"/>
</dbReference>
<sequence length="435" mass="50199">MNENDYFKMHTEWLKYKSCLFDMNTGLPVLSVVLDEIRKMVDDYGKVTVIYIDITKDIESLYGWQLYDKLIRQTINSINNLKKEILPAHTIITLASVRSGEILLFLATDKLGNQLTNSEVERIQYRIKDVIENELPGWEPNYIFATRVFRLGYSFFTKSPIRRTERTIFQAIEKAKRIIEMQKEESRLDRDLNLEYIIANNEIETVYQPIVNLKAGNILGYEALARVNNDSFLSNSEILFSYAIETDMLLDLERICRTNAIKHLPESLGGKKLSINSSAKGIYDPEFKSKKFDNFLHDNNIEKDDVVIEITEKLAVTDYEAFNTSVKILKEKGYKIAIDDMGAGYSSLRTIAELKPDYLKYDMALIRDIHKNLIKKDLLETLIPFTERLGAEIIAEGIETEMEYEVLRDIGIKYGQGFFLAKPANPFPKVSIQTK</sequence>
<dbReference type="InterPro" id="IPR050706">
    <property type="entry name" value="Cyclic-di-GMP_PDE-like"/>
</dbReference>
<dbReference type="CDD" id="cd01948">
    <property type="entry name" value="EAL"/>
    <property type="match status" value="1"/>
</dbReference>
<comment type="caution">
    <text evidence="2">The sequence shown here is derived from an EMBL/GenBank/DDBJ whole genome shotgun (WGS) entry which is preliminary data.</text>
</comment>
<dbReference type="PROSITE" id="PS50883">
    <property type="entry name" value="EAL"/>
    <property type="match status" value="1"/>
</dbReference>
<protein>
    <recommendedName>
        <fullName evidence="1">EAL domain-containing protein</fullName>
    </recommendedName>
</protein>
<dbReference type="InterPro" id="IPR035919">
    <property type="entry name" value="EAL_sf"/>
</dbReference>
<dbReference type="GO" id="GO:0071111">
    <property type="term" value="F:cyclic-guanylate-specific phosphodiesterase activity"/>
    <property type="evidence" value="ECO:0007669"/>
    <property type="project" value="InterPro"/>
</dbReference>
<dbReference type="InterPro" id="IPR001633">
    <property type="entry name" value="EAL_dom"/>
</dbReference>
<feature type="domain" description="EAL" evidence="1">
    <location>
        <begin position="187"/>
        <end position="435"/>
    </location>
</feature>
<organism evidence="2 3">
    <name type="scientific">candidate division WOR-3 bacterium</name>
    <dbReference type="NCBI Taxonomy" id="2052148"/>
    <lineage>
        <taxon>Bacteria</taxon>
        <taxon>Bacteria division WOR-3</taxon>
    </lineage>
</organism>
<gene>
    <name evidence="2" type="ORF">DCW38_04135</name>
</gene>